<dbReference type="Gene3D" id="3.40.50.620">
    <property type="entry name" value="HUPs"/>
    <property type="match status" value="1"/>
</dbReference>
<dbReference type="Proteomes" id="UP000245802">
    <property type="component" value="Chromosome"/>
</dbReference>
<name>A0A2Z3H9Z5_9BACT</name>
<evidence type="ECO:0000313" key="2">
    <source>
        <dbReference type="Proteomes" id="UP000245802"/>
    </source>
</evidence>
<evidence type="ECO:0008006" key="3">
    <source>
        <dbReference type="Google" id="ProtNLM"/>
    </source>
</evidence>
<dbReference type="EMBL" id="CP025958">
    <property type="protein sequence ID" value="AWM39835.1"/>
    <property type="molecule type" value="Genomic_DNA"/>
</dbReference>
<gene>
    <name evidence="1" type="ORF">C1280_24390</name>
</gene>
<sequence length="280" mass="31715">MNEYHILNLGAGVQSTALYLLSREPDAKFRFDLAVFADTGEEPTAVYRHLDYLRALGAPDIWVRAAGKLGDDLVNGRNSTGQRFASIPAFTKGPDGKVGIVRRQCTKEYKIDVCERAIRRELLGLKPRQRIPKGVILHQYFGISTDEAARAERAKKRFEGVKHTVPHWPLIEMGWSRKDCLAYLKDKLPHEVPKSSCVFCPYRTNQAWLTLKQTDSDGWKRAVEVDRALRDKGSVVTRGFRQELFVHRSCVPLDVIDFTKLWPNTIDPLTTGECQGMCGL</sequence>
<evidence type="ECO:0000313" key="1">
    <source>
        <dbReference type="EMBL" id="AWM39835.1"/>
    </source>
</evidence>
<proteinExistence type="predicted"/>
<dbReference type="RefSeq" id="WP_010046619.1">
    <property type="nucleotide sequence ID" value="NZ_CP025958.1"/>
</dbReference>
<dbReference type="InterPro" id="IPR014729">
    <property type="entry name" value="Rossmann-like_a/b/a_fold"/>
</dbReference>
<organism evidence="1 2">
    <name type="scientific">Gemmata obscuriglobus</name>
    <dbReference type="NCBI Taxonomy" id="114"/>
    <lineage>
        <taxon>Bacteria</taxon>
        <taxon>Pseudomonadati</taxon>
        <taxon>Planctomycetota</taxon>
        <taxon>Planctomycetia</taxon>
        <taxon>Gemmatales</taxon>
        <taxon>Gemmataceae</taxon>
        <taxon>Gemmata</taxon>
    </lineage>
</organism>
<dbReference type="OrthoDB" id="9774475at2"/>
<accession>A0A2Z3H9Z5</accession>
<dbReference type="KEGG" id="gog:C1280_24390"/>
<keyword evidence="2" id="KW-1185">Reference proteome</keyword>
<dbReference type="AlphaFoldDB" id="A0A2Z3H9Z5"/>
<protein>
    <recommendedName>
        <fullName evidence="3">Phosphoadenosine phosphosulfate reductase</fullName>
    </recommendedName>
</protein>
<reference evidence="1 2" key="1">
    <citation type="submission" date="2018-01" db="EMBL/GenBank/DDBJ databases">
        <title>G. obscuriglobus.</title>
        <authorList>
            <person name="Franke J."/>
            <person name="Blomberg W."/>
            <person name="Selmecki A."/>
        </authorList>
    </citation>
    <scope>NUCLEOTIDE SEQUENCE [LARGE SCALE GENOMIC DNA]</scope>
    <source>
        <strain evidence="1 2">DSM 5831</strain>
    </source>
</reference>